<dbReference type="PANTHER" id="PTHR31394:SF1">
    <property type="entry name" value="TRANSMEMBRANE PROTEIN 199"/>
    <property type="match status" value="1"/>
</dbReference>
<dbReference type="HOGENOM" id="CLU_091774_0_0_1"/>
<dbReference type="GeneID" id="34523931"/>
<dbReference type="InterPro" id="IPR021013">
    <property type="entry name" value="ATPase_Vma12"/>
</dbReference>
<dbReference type="KEGG" id="kng:KNAG_0A06370"/>
<dbReference type="GO" id="GO:0005789">
    <property type="term" value="C:endoplasmic reticulum membrane"/>
    <property type="evidence" value="ECO:0007669"/>
    <property type="project" value="UniProtKB-SubCell"/>
</dbReference>
<evidence type="ECO:0000256" key="3">
    <source>
        <dbReference type="ARBA" id="ARBA00022824"/>
    </source>
</evidence>
<evidence type="ECO:0000313" key="7">
    <source>
        <dbReference type="EMBL" id="CCK68296.1"/>
    </source>
</evidence>
<evidence type="ECO:0000256" key="2">
    <source>
        <dbReference type="ARBA" id="ARBA00022692"/>
    </source>
</evidence>
<dbReference type="RefSeq" id="XP_022462542.1">
    <property type="nucleotide sequence ID" value="XM_022610729.1"/>
</dbReference>
<keyword evidence="3" id="KW-0256">Endoplasmic reticulum</keyword>
<dbReference type="Pfam" id="PF11712">
    <property type="entry name" value="Vma12"/>
    <property type="match status" value="1"/>
</dbReference>
<reference evidence="7 8" key="1">
    <citation type="journal article" date="2011" name="Proc. Natl. Acad. Sci. U.S.A.">
        <title>Evolutionary erosion of yeast sex chromosomes by mating-type switching accidents.</title>
        <authorList>
            <person name="Gordon J.L."/>
            <person name="Armisen D."/>
            <person name="Proux-Wera E."/>
            <person name="Oheigeartaigh S.S."/>
            <person name="Byrne K.P."/>
            <person name="Wolfe K.H."/>
        </authorList>
    </citation>
    <scope>NUCLEOTIDE SEQUENCE [LARGE SCALE GENOMIC DNA]</scope>
    <source>
        <strain evidence="8">ATCC MYA-139 / BCRC 22969 / CBS 8797 / CCRC 22969 / KCTC 17520 / NBRC 10181 / NCYC 3082</strain>
    </source>
</reference>
<name>J7S3Z6_HUIN7</name>
<dbReference type="EMBL" id="HE978314">
    <property type="protein sequence ID" value="CCK68296.1"/>
    <property type="molecule type" value="Genomic_DNA"/>
</dbReference>
<evidence type="ECO:0000256" key="1">
    <source>
        <dbReference type="ARBA" id="ARBA00004477"/>
    </source>
</evidence>
<dbReference type="GO" id="GO:0070072">
    <property type="term" value="P:vacuolar proton-transporting V-type ATPase complex assembly"/>
    <property type="evidence" value="ECO:0007669"/>
    <property type="project" value="EnsemblFungi"/>
</dbReference>
<evidence type="ECO:0000256" key="5">
    <source>
        <dbReference type="ARBA" id="ARBA00023136"/>
    </source>
</evidence>
<dbReference type="GO" id="GO:0007035">
    <property type="term" value="P:vacuolar acidification"/>
    <property type="evidence" value="ECO:0007669"/>
    <property type="project" value="EnsemblFungi"/>
</dbReference>
<sequence>MFQVEINDSLRAFLQCLYESKVLSQGEHETYLRDGSMPLESLIALYDANSSKTQLGIKQLLTPLNFTAKPKPAPGSSYSPEFKQHLDALRSKLDEQEYQKMVGNDHRDSNGALGYNETDEWISPAQMSKQIREQVTTVFNVLVSVASVVFAIWYWSKSSKRFPTHIRILLCLFFGLLVLIAEVVVYNGYLKKIDEAKGKERTKREERKVVKTIKLTTNTKRSRSVTSGKKNA</sequence>
<keyword evidence="5 6" id="KW-0472">Membrane</keyword>
<keyword evidence="2 6" id="KW-0812">Transmembrane</keyword>
<keyword evidence="8" id="KW-1185">Reference proteome</keyword>
<feature type="transmembrane region" description="Helical" evidence="6">
    <location>
        <begin position="167"/>
        <end position="189"/>
    </location>
</feature>
<dbReference type="OMA" id="FPTHIRI"/>
<gene>
    <name evidence="7" type="primary">KNAG0A06370</name>
    <name evidence="7" type="ordered locus">KNAG_0A06370</name>
</gene>
<reference evidence="8" key="2">
    <citation type="submission" date="2012-08" db="EMBL/GenBank/DDBJ databases">
        <title>Genome sequence of Kazachstania naganishii.</title>
        <authorList>
            <person name="Gordon J.L."/>
            <person name="Armisen D."/>
            <person name="Proux-Wera E."/>
            <person name="OhEigeartaigh S.S."/>
            <person name="Byrne K.P."/>
            <person name="Wolfe K.H."/>
        </authorList>
    </citation>
    <scope>NUCLEOTIDE SEQUENCE [LARGE SCALE GENOMIC DNA]</scope>
    <source>
        <strain evidence="8">ATCC MYA-139 / BCRC 22969 / CBS 8797 / CCRC 22969 / KCTC 17520 / NBRC 10181 / NCYC 3082</strain>
    </source>
</reference>
<dbReference type="PANTHER" id="PTHR31394">
    <property type="entry name" value="TRANSMEMBRANE PROTEIN 199"/>
    <property type="match status" value="1"/>
</dbReference>
<keyword evidence="4 6" id="KW-1133">Transmembrane helix</keyword>
<evidence type="ECO:0000313" key="8">
    <source>
        <dbReference type="Proteomes" id="UP000006310"/>
    </source>
</evidence>
<dbReference type="Proteomes" id="UP000006310">
    <property type="component" value="Chromosome 1"/>
</dbReference>
<evidence type="ECO:0000256" key="6">
    <source>
        <dbReference type="SAM" id="Phobius"/>
    </source>
</evidence>
<dbReference type="eggNOG" id="ENOG502RZXR">
    <property type="taxonomic scope" value="Eukaryota"/>
</dbReference>
<comment type="subcellular location">
    <subcellularLocation>
        <location evidence="1">Endoplasmic reticulum membrane</location>
        <topology evidence="1">Multi-pass membrane protein</topology>
    </subcellularLocation>
</comment>
<dbReference type="GO" id="GO:1990871">
    <property type="term" value="C:Vma12-Vma22 assembly complex"/>
    <property type="evidence" value="ECO:0007669"/>
    <property type="project" value="EnsemblFungi"/>
</dbReference>
<accession>J7S3Z6</accession>
<feature type="transmembrane region" description="Helical" evidence="6">
    <location>
        <begin position="137"/>
        <end position="155"/>
    </location>
</feature>
<evidence type="ECO:0000256" key="4">
    <source>
        <dbReference type="ARBA" id="ARBA00022989"/>
    </source>
</evidence>
<organism evidence="7 8">
    <name type="scientific">Huiozyma naganishii (strain ATCC MYA-139 / BCRC 22969 / CBS 8797 / KCTC 17520 / NBRC 10181 / NCYC 3082 / Yp74L-3)</name>
    <name type="common">Yeast</name>
    <name type="synonym">Kazachstania naganishii</name>
    <dbReference type="NCBI Taxonomy" id="1071383"/>
    <lineage>
        <taxon>Eukaryota</taxon>
        <taxon>Fungi</taxon>
        <taxon>Dikarya</taxon>
        <taxon>Ascomycota</taxon>
        <taxon>Saccharomycotina</taxon>
        <taxon>Saccharomycetes</taxon>
        <taxon>Saccharomycetales</taxon>
        <taxon>Saccharomycetaceae</taxon>
        <taxon>Huiozyma</taxon>
    </lineage>
</organism>
<protein>
    <submittedName>
        <fullName evidence="7">Uncharacterized protein</fullName>
    </submittedName>
</protein>
<dbReference type="OrthoDB" id="19981at2759"/>
<dbReference type="AlphaFoldDB" id="J7S3Z6"/>
<proteinExistence type="predicted"/>